<dbReference type="GO" id="GO:0006487">
    <property type="term" value="P:protein N-linked glycosylation"/>
    <property type="evidence" value="ECO:0007669"/>
    <property type="project" value="TreeGrafter"/>
</dbReference>
<evidence type="ECO:0000256" key="2">
    <source>
        <dbReference type="ARBA" id="ARBA00022692"/>
    </source>
</evidence>
<dbReference type="Proteomes" id="UP000242699">
    <property type="component" value="Unassembled WGS sequence"/>
</dbReference>
<evidence type="ECO:0000256" key="5">
    <source>
        <dbReference type="SAM" id="Phobius"/>
    </source>
</evidence>
<feature type="domain" description="GtrA/DPMS transmembrane" evidence="7">
    <location>
        <begin position="322"/>
        <end position="436"/>
    </location>
</feature>
<dbReference type="Pfam" id="PF00535">
    <property type="entry name" value="Glycos_transf_2"/>
    <property type="match status" value="1"/>
</dbReference>
<feature type="transmembrane region" description="Helical" evidence="5">
    <location>
        <begin position="325"/>
        <end position="345"/>
    </location>
</feature>
<evidence type="ECO:0000256" key="3">
    <source>
        <dbReference type="ARBA" id="ARBA00022989"/>
    </source>
</evidence>
<dbReference type="CDD" id="cd04179">
    <property type="entry name" value="DPM_DPG-synthase_like"/>
    <property type="match status" value="1"/>
</dbReference>
<evidence type="ECO:0000256" key="4">
    <source>
        <dbReference type="ARBA" id="ARBA00023136"/>
    </source>
</evidence>
<evidence type="ECO:0000313" key="8">
    <source>
        <dbReference type="EMBL" id="PSR27898.1"/>
    </source>
</evidence>
<dbReference type="Pfam" id="PF04138">
    <property type="entry name" value="GtrA_DPMS_TM"/>
    <property type="match status" value="1"/>
</dbReference>
<dbReference type="EMBL" id="PXYT01000023">
    <property type="protein sequence ID" value="PSR27898.1"/>
    <property type="molecule type" value="Genomic_DNA"/>
</dbReference>
<feature type="transmembrane region" description="Helical" evidence="5">
    <location>
        <begin position="385"/>
        <end position="404"/>
    </location>
</feature>
<gene>
    <name evidence="8" type="ORF">C7B43_10965</name>
</gene>
<keyword evidence="3 5" id="KW-1133">Transmembrane helix</keyword>
<dbReference type="Gene3D" id="3.90.550.10">
    <property type="entry name" value="Spore Coat Polysaccharide Biosynthesis Protein SpsA, Chain A"/>
    <property type="match status" value="1"/>
</dbReference>
<dbReference type="SUPFAM" id="SSF53448">
    <property type="entry name" value="Nucleotide-diphospho-sugar transferases"/>
    <property type="match status" value="1"/>
</dbReference>
<protein>
    <submittedName>
        <fullName evidence="8">Glycosyl transferase family 2</fullName>
    </submittedName>
</protein>
<dbReference type="InterPro" id="IPR001173">
    <property type="entry name" value="Glyco_trans_2-like"/>
</dbReference>
<dbReference type="InterPro" id="IPR029044">
    <property type="entry name" value="Nucleotide-diphossugar_trans"/>
</dbReference>
<dbReference type="PANTHER" id="PTHR10859:SF91">
    <property type="entry name" value="DOLICHYL-PHOSPHATE BETA-GLUCOSYLTRANSFERASE"/>
    <property type="match status" value="1"/>
</dbReference>
<feature type="transmembrane region" description="Helical" evidence="5">
    <location>
        <begin position="416"/>
        <end position="436"/>
    </location>
</feature>
<dbReference type="GO" id="GO:0000271">
    <property type="term" value="P:polysaccharide biosynthetic process"/>
    <property type="evidence" value="ECO:0007669"/>
    <property type="project" value="InterPro"/>
</dbReference>
<evidence type="ECO:0000259" key="7">
    <source>
        <dbReference type="Pfam" id="PF04138"/>
    </source>
</evidence>
<reference evidence="8 9" key="1">
    <citation type="journal article" date="2014" name="BMC Genomics">
        <title>Comparison of environmental and isolate Sulfobacillus genomes reveals diverse carbon, sulfur, nitrogen, and hydrogen metabolisms.</title>
        <authorList>
            <person name="Justice N.B."/>
            <person name="Norman A."/>
            <person name="Brown C.T."/>
            <person name="Singh A."/>
            <person name="Thomas B.C."/>
            <person name="Banfield J.F."/>
        </authorList>
    </citation>
    <scope>NUCLEOTIDE SEQUENCE [LARGE SCALE GENOMIC DNA]</scope>
    <source>
        <strain evidence="8">AMDSBA1</strain>
    </source>
</reference>
<keyword evidence="2 5" id="KW-0812">Transmembrane</keyword>
<organism evidence="8 9">
    <name type="scientific">Sulfobacillus benefaciens</name>
    <dbReference type="NCBI Taxonomy" id="453960"/>
    <lineage>
        <taxon>Bacteria</taxon>
        <taxon>Bacillati</taxon>
        <taxon>Bacillota</taxon>
        <taxon>Clostridia</taxon>
        <taxon>Eubacteriales</taxon>
        <taxon>Clostridiales Family XVII. Incertae Sedis</taxon>
        <taxon>Sulfobacillus</taxon>
    </lineage>
</organism>
<dbReference type="AlphaFoldDB" id="A0A2T2X095"/>
<dbReference type="InterPro" id="IPR007267">
    <property type="entry name" value="GtrA_DPMS_TM"/>
</dbReference>
<sequence>MLVIPTRFRSKVDASKFFRNPYSSHVYKTMTRQRLEPLVGLYVHPQFFRIDLTRIEGGYGYIMQDFANEYPQAHPQSDPLVSVVIPAHNEEYHIARAIKSVLREFESIAMDVEVIVVDDGSTDATYHEAINASKHSSSVKVISLEKNHGKGFALRTGFSHSRGSAVGFIDADLEYPVNALPIMAHLVLESGHSCAIASRMADDRPQIERVSSHIAHKITSLLLQLPIRDTQAGIKMFPGSFARTILTNCAQEGWLYDVEALLRVVEQPLEVIEVPVMQKSIRKRRANLWTMMACGPALFTLAVAHRQSLSRHSSKELRQVLRFGLTGFINTLVDVALFWGLIRMWPPHFSAWQAALESLTAWAGASLVGYILHSRYTFRRRLSHSGFYLVTGIGVAVQMTLTGWMTHMLGTEGGLIGKLAGIALASLITYAGYRFLAKHGEPLPSSSPTVRKANIPTVVGQ</sequence>
<dbReference type="GO" id="GO:0016020">
    <property type="term" value="C:membrane"/>
    <property type="evidence" value="ECO:0007669"/>
    <property type="project" value="UniProtKB-SubCell"/>
</dbReference>
<evidence type="ECO:0000259" key="6">
    <source>
        <dbReference type="Pfam" id="PF00535"/>
    </source>
</evidence>
<feature type="transmembrane region" description="Helical" evidence="5">
    <location>
        <begin position="351"/>
        <end position="373"/>
    </location>
</feature>
<name>A0A2T2X095_9FIRM</name>
<comment type="caution">
    <text evidence="8">The sequence shown here is derived from an EMBL/GenBank/DDBJ whole genome shotgun (WGS) entry which is preliminary data.</text>
</comment>
<evidence type="ECO:0000313" key="9">
    <source>
        <dbReference type="Proteomes" id="UP000242699"/>
    </source>
</evidence>
<comment type="subcellular location">
    <subcellularLocation>
        <location evidence="1">Membrane</location>
        <topology evidence="1">Multi-pass membrane protein</topology>
    </subcellularLocation>
</comment>
<proteinExistence type="predicted"/>
<dbReference type="GO" id="GO:0016740">
    <property type="term" value="F:transferase activity"/>
    <property type="evidence" value="ECO:0007669"/>
    <property type="project" value="UniProtKB-KW"/>
</dbReference>
<feature type="transmembrane region" description="Helical" evidence="5">
    <location>
        <begin position="286"/>
        <end position="304"/>
    </location>
</feature>
<keyword evidence="4 5" id="KW-0472">Membrane</keyword>
<accession>A0A2T2X095</accession>
<evidence type="ECO:0000256" key="1">
    <source>
        <dbReference type="ARBA" id="ARBA00004141"/>
    </source>
</evidence>
<dbReference type="PANTHER" id="PTHR10859">
    <property type="entry name" value="GLYCOSYL TRANSFERASE"/>
    <property type="match status" value="1"/>
</dbReference>
<feature type="domain" description="Glycosyltransferase 2-like" evidence="6">
    <location>
        <begin position="82"/>
        <end position="218"/>
    </location>
</feature>
<keyword evidence="8" id="KW-0808">Transferase</keyword>